<evidence type="ECO:0000313" key="6">
    <source>
        <dbReference type="Proteomes" id="UP000256562"/>
    </source>
</evidence>
<dbReference type="Pfam" id="PF00085">
    <property type="entry name" value="Thioredoxin"/>
    <property type="match status" value="1"/>
</dbReference>
<dbReference type="OrthoDB" id="5784238at2"/>
<reference evidence="2 7" key="2">
    <citation type="submission" date="2020-12" db="EMBL/GenBank/DDBJ databases">
        <title>Genomic analysis of Staphylococcus felis from a cat with skin infection.</title>
        <authorList>
            <person name="Aslantas O."/>
            <person name="Keskin O."/>
            <person name="Buyukaltay K."/>
            <person name="Gullu Yucetepe A."/>
        </authorList>
    </citation>
    <scope>NUCLEOTIDE SEQUENCE [LARGE SCALE GENOMIC DNA]</scope>
    <source>
        <strain evidence="2 7">HARRANVET</strain>
    </source>
</reference>
<dbReference type="AlphaFoldDB" id="A0A3E0IJH1"/>
<organism evidence="3 6">
    <name type="scientific">Staphylococcus felis</name>
    <dbReference type="NCBI Taxonomy" id="46127"/>
    <lineage>
        <taxon>Bacteria</taxon>
        <taxon>Bacillati</taxon>
        <taxon>Bacillota</taxon>
        <taxon>Bacilli</taxon>
        <taxon>Bacillales</taxon>
        <taxon>Staphylococcaceae</taxon>
        <taxon>Staphylococcus</taxon>
    </lineage>
</organism>
<name>A0A3E0IJH1_9STAP</name>
<feature type="domain" description="Thioredoxin" evidence="1">
    <location>
        <begin position="15"/>
        <end position="90"/>
    </location>
</feature>
<sequence length="104" mass="12244">MNVSEQLNNIYENYNEPTHLIFGYTPMCGTCKMSERMLDIVNDVTQLPLVKIDLNFHPEWSRENEIQSVPVLIIMKQDQEVQRIYAFKSVTYLLEIFKKAIDES</sequence>
<comment type="caution">
    <text evidence="3">The sequence shown here is derived from an EMBL/GenBank/DDBJ whole genome shotgun (WGS) entry which is preliminary data.</text>
</comment>
<protein>
    <submittedName>
        <fullName evidence="2 3">Thioredoxin</fullName>
    </submittedName>
</protein>
<dbReference type="Proteomes" id="UP000256562">
    <property type="component" value="Unassembled WGS sequence"/>
</dbReference>
<keyword evidence="7" id="KW-1185">Reference proteome</keyword>
<gene>
    <name evidence="4" type="ORF">DOS76_05025</name>
    <name evidence="3" type="ORF">DOS83_10765</name>
    <name evidence="2" type="ORF">I9026_03255</name>
</gene>
<evidence type="ECO:0000313" key="3">
    <source>
        <dbReference type="EMBL" id="REH92074.1"/>
    </source>
</evidence>
<dbReference type="EMBL" id="QKYD01000078">
    <property type="protein sequence ID" value="REI22760.1"/>
    <property type="molecule type" value="Genomic_DNA"/>
</dbReference>
<evidence type="ECO:0000313" key="7">
    <source>
        <dbReference type="Proteomes" id="UP000597038"/>
    </source>
</evidence>
<dbReference type="CDD" id="cd02947">
    <property type="entry name" value="TRX_family"/>
    <property type="match status" value="1"/>
</dbReference>
<dbReference type="Proteomes" id="UP000256337">
    <property type="component" value="Unassembled WGS sequence"/>
</dbReference>
<dbReference type="EMBL" id="JAEDAQ010000003">
    <property type="protein sequence ID" value="MBH9580381.1"/>
    <property type="molecule type" value="Genomic_DNA"/>
</dbReference>
<dbReference type="InterPro" id="IPR013766">
    <property type="entry name" value="Thioredoxin_domain"/>
</dbReference>
<dbReference type="RefSeq" id="WP_115855872.1">
    <property type="nucleotide sequence ID" value="NZ_CAJUZR010000017.1"/>
</dbReference>
<reference evidence="5 6" key="1">
    <citation type="journal article" date="2018" name="Vet. Microbiol.">
        <title>Characterisation of Staphylococcus felis isolated from cats using whole genome sequencing.</title>
        <authorList>
            <person name="Worthing K."/>
            <person name="Pang S."/>
            <person name="Trott D.J."/>
            <person name="Abraham S."/>
            <person name="Coombs G.W."/>
            <person name="Jordan D."/>
            <person name="McIntyre L."/>
            <person name="Davies M.R."/>
            <person name="Norris J."/>
        </authorList>
    </citation>
    <scope>NUCLEOTIDE SEQUENCE [LARGE SCALE GENOMIC DNA]</scope>
    <source>
        <strain evidence="4 5">F25</strain>
        <strain evidence="3 6">F9</strain>
    </source>
</reference>
<evidence type="ECO:0000313" key="5">
    <source>
        <dbReference type="Proteomes" id="UP000256337"/>
    </source>
</evidence>
<evidence type="ECO:0000259" key="1">
    <source>
        <dbReference type="Pfam" id="PF00085"/>
    </source>
</evidence>
<dbReference type="SUPFAM" id="SSF52833">
    <property type="entry name" value="Thioredoxin-like"/>
    <property type="match status" value="1"/>
</dbReference>
<accession>A0A3E0IJH1</accession>
<evidence type="ECO:0000313" key="2">
    <source>
        <dbReference type="EMBL" id="MBH9580381.1"/>
    </source>
</evidence>
<proteinExistence type="predicted"/>
<dbReference type="Gene3D" id="3.40.30.10">
    <property type="entry name" value="Glutaredoxin"/>
    <property type="match status" value="1"/>
</dbReference>
<dbReference type="Proteomes" id="UP000597038">
    <property type="component" value="Unassembled WGS sequence"/>
</dbReference>
<dbReference type="InterPro" id="IPR036249">
    <property type="entry name" value="Thioredoxin-like_sf"/>
</dbReference>
<evidence type="ECO:0000313" key="4">
    <source>
        <dbReference type="EMBL" id="REI22760.1"/>
    </source>
</evidence>
<dbReference type="EMBL" id="QKXQ01000507">
    <property type="protein sequence ID" value="REH92074.1"/>
    <property type="molecule type" value="Genomic_DNA"/>
</dbReference>